<comment type="caution">
    <text evidence="2">The sequence shown here is derived from an EMBL/GenBank/DDBJ whole genome shotgun (WGS) entry which is preliminary data.</text>
</comment>
<protein>
    <submittedName>
        <fullName evidence="2">Uncharacterized protein</fullName>
    </submittedName>
</protein>
<accession>A0A9N7UTT7</accession>
<gene>
    <name evidence="2" type="ORF">PLEPLA_LOCUS26973</name>
</gene>
<dbReference type="EMBL" id="CADEAL010002236">
    <property type="protein sequence ID" value="CAB1439143.1"/>
    <property type="molecule type" value="Genomic_DNA"/>
</dbReference>
<dbReference type="AlphaFoldDB" id="A0A9N7UTT7"/>
<evidence type="ECO:0000313" key="3">
    <source>
        <dbReference type="Proteomes" id="UP001153269"/>
    </source>
</evidence>
<organism evidence="2 3">
    <name type="scientific">Pleuronectes platessa</name>
    <name type="common">European plaice</name>
    <dbReference type="NCBI Taxonomy" id="8262"/>
    <lineage>
        <taxon>Eukaryota</taxon>
        <taxon>Metazoa</taxon>
        <taxon>Chordata</taxon>
        <taxon>Craniata</taxon>
        <taxon>Vertebrata</taxon>
        <taxon>Euteleostomi</taxon>
        <taxon>Actinopterygii</taxon>
        <taxon>Neopterygii</taxon>
        <taxon>Teleostei</taxon>
        <taxon>Neoteleostei</taxon>
        <taxon>Acanthomorphata</taxon>
        <taxon>Carangaria</taxon>
        <taxon>Pleuronectiformes</taxon>
        <taxon>Pleuronectoidei</taxon>
        <taxon>Pleuronectidae</taxon>
        <taxon>Pleuronectes</taxon>
    </lineage>
</organism>
<feature type="region of interest" description="Disordered" evidence="1">
    <location>
        <begin position="98"/>
        <end position="119"/>
    </location>
</feature>
<evidence type="ECO:0000313" key="2">
    <source>
        <dbReference type="EMBL" id="CAB1439143.1"/>
    </source>
</evidence>
<name>A0A9N7UTT7_PLEPL</name>
<dbReference type="Proteomes" id="UP001153269">
    <property type="component" value="Unassembled WGS sequence"/>
</dbReference>
<sequence length="119" mass="12828">MKPRAEEEEPGVYCSHFKATRAQKCKNRDARLTPPANHTTDRCSFRPIGTASDMQNNSRLHNLSCCTQAEASGAQSSARVLEIYTNVSSPEIQPLLSSITHPCGSRDVSADAAPGRAAV</sequence>
<feature type="region of interest" description="Disordered" evidence="1">
    <location>
        <begin position="25"/>
        <end position="44"/>
    </location>
</feature>
<reference evidence="2" key="1">
    <citation type="submission" date="2020-03" db="EMBL/GenBank/DDBJ databases">
        <authorList>
            <person name="Weist P."/>
        </authorList>
    </citation>
    <scope>NUCLEOTIDE SEQUENCE</scope>
</reference>
<keyword evidence="3" id="KW-1185">Reference proteome</keyword>
<proteinExistence type="predicted"/>
<evidence type="ECO:0000256" key="1">
    <source>
        <dbReference type="SAM" id="MobiDB-lite"/>
    </source>
</evidence>